<evidence type="ECO:0000259" key="11">
    <source>
        <dbReference type="Pfam" id="PF02771"/>
    </source>
</evidence>
<dbReference type="InterPro" id="IPR009100">
    <property type="entry name" value="AcylCoA_DH/oxidase_NM_dom_sf"/>
</dbReference>
<evidence type="ECO:0000313" key="13">
    <source>
        <dbReference type="Proteomes" id="UP000182241"/>
    </source>
</evidence>
<dbReference type="Pfam" id="PF02770">
    <property type="entry name" value="Acyl-CoA_dh_M"/>
    <property type="match status" value="1"/>
</dbReference>
<dbReference type="RefSeq" id="WP_068522261.1">
    <property type="nucleotide sequence ID" value="NZ_CBDRGN010000007.1"/>
</dbReference>
<feature type="domain" description="Acyl-CoA oxidase/dehydrogenase middle" evidence="10">
    <location>
        <begin position="129"/>
        <end position="223"/>
    </location>
</feature>
<dbReference type="Proteomes" id="UP000182241">
    <property type="component" value="Unassembled WGS sequence"/>
</dbReference>
<dbReference type="GeneID" id="300997327"/>
<dbReference type="PANTHER" id="PTHR43884:SF12">
    <property type="entry name" value="ISOVALERYL-COA DEHYDROGENASE, MITOCHONDRIAL-RELATED"/>
    <property type="match status" value="1"/>
</dbReference>
<name>A0A1H4Z3M0_TSUTY</name>
<evidence type="ECO:0000313" key="12">
    <source>
        <dbReference type="EMBL" id="SED24819.1"/>
    </source>
</evidence>
<evidence type="ECO:0000256" key="5">
    <source>
        <dbReference type="ARBA" id="ARBA00023002"/>
    </source>
</evidence>
<comment type="catalytic activity">
    <reaction evidence="6">
        <text>a 2,3-saturated acyl-CoA + A = a 2,3-dehydroacyl-CoA + AH2</text>
        <dbReference type="Rhea" id="RHEA:48608"/>
        <dbReference type="ChEBI" id="CHEBI:13193"/>
        <dbReference type="ChEBI" id="CHEBI:17499"/>
        <dbReference type="ChEBI" id="CHEBI:60015"/>
        <dbReference type="ChEBI" id="CHEBI:65111"/>
    </reaction>
</comment>
<dbReference type="SUPFAM" id="SSF47203">
    <property type="entry name" value="Acyl-CoA dehydrogenase C-terminal domain-like"/>
    <property type="match status" value="1"/>
</dbReference>
<dbReference type="InterPro" id="IPR013786">
    <property type="entry name" value="AcylCoA_DH/ox_N"/>
</dbReference>
<comment type="cofactor">
    <cofactor evidence="1 8">
        <name>FAD</name>
        <dbReference type="ChEBI" id="CHEBI:57692"/>
    </cofactor>
</comment>
<dbReference type="PIRSF" id="PIRSF016578">
    <property type="entry name" value="HsaA"/>
    <property type="match status" value="1"/>
</dbReference>
<dbReference type="Pfam" id="PF00441">
    <property type="entry name" value="Acyl-CoA_dh_1"/>
    <property type="match status" value="1"/>
</dbReference>
<keyword evidence="3 8" id="KW-0285">Flavoprotein</keyword>
<dbReference type="FunFam" id="1.10.540.10:FF:000023">
    <property type="entry name" value="Acyl-CoA dehydrogenase FadE25"/>
    <property type="match status" value="1"/>
</dbReference>
<evidence type="ECO:0000256" key="6">
    <source>
        <dbReference type="ARBA" id="ARBA00052546"/>
    </source>
</evidence>
<dbReference type="Gene3D" id="1.10.540.10">
    <property type="entry name" value="Acyl-CoA dehydrogenase/oxidase, N-terminal domain"/>
    <property type="match status" value="1"/>
</dbReference>
<dbReference type="InterPro" id="IPR006091">
    <property type="entry name" value="Acyl-CoA_Oxase/DH_mid-dom"/>
</dbReference>
<dbReference type="InterPro" id="IPR037069">
    <property type="entry name" value="AcylCoA_DH/ox_N_sf"/>
</dbReference>
<evidence type="ECO:0000256" key="2">
    <source>
        <dbReference type="ARBA" id="ARBA00009347"/>
    </source>
</evidence>
<sequence length="386" mass="41862">MAGNPDFDLFQLPEEHEELRAAIRALAERDIAPHAKDVDEKERFPQEALDALVASGFNAIHVPEEYEGQGADSVATCIVIEEVARVCGSSSLIPAVNKLGTMGLILNGSEELKQHVLPSLANGEAMASYALSEREAGSDAASMRTRARKDGDDWVLNGSKCWITNGGKSTWYTVMAVTDPEKGANGISSFIVHKDDPGFSVTGYEHKLGIKGSPTAELAFEECRIPAMRMIGDEGTGFKTALQTLDHTRPTIGAQAVGIAQGALDVAIEYIKDRKQFGKSISEFQGVQFMVADMAMRLEAARLMVYTAAARAERGEKNLGFISSASKCFASDVAMDVTTDAVQLLGGAGYTRDFPVERMMRDAKITQIYEGTNQVQRLVMSRQLLR</sequence>
<organism evidence="12 13">
    <name type="scientific">Tsukamurella tyrosinosolvens</name>
    <dbReference type="NCBI Taxonomy" id="57704"/>
    <lineage>
        <taxon>Bacteria</taxon>
        <taxon>Bacillati</taxon>
        <taxon>Actinomycetota</taxon>
        <taxon>Actinomycetes</taxon>
        <taxon>Mycobacteriales</taxon>
        <taxon>Tsukamurellaceae</taxon>
        <taxon>Tsukamurella</taxon>
    </lineage>
</organism>
<evidence type="ECO:0000259" key="10">
    <source>
        <dbReference type="Pfam" id="PF02770"/>
    </source>
</evidence>
<comment type="similarity">
    <text evidence="2 8">Belongs to the acyl-CoA dehydrogenase family.</text>
</comment>
<protein>
    <recommendedName>
        <fullName evidence="7">Probable acyl-CoA dehydrogenase fadE25</fullName>
    </recommendedName>
</protein>
<keyword evidence="4 8" id="KW-0274">FAD</keyword>
<dbReference type="InterPro" id="IPR036250">
    <property type="entry name" value="AcylCo_DH-like_C"/>
</dbReference>
<dbReference type="OrthoDB" id="8876745at2"/>
<dbReference type="FunFam" id="2.40.110.10:FF:000001">
    <property type="entry name" value="Acyl-CoA dehydrogenase, mitochondrial"/>
    <property type="match status" value="1"/>
</dbReference>
<proteinExistence type="inferred from homology"/>
<dbReference type="FunFam" id="1.20.140.10:FF:000004">
    <property type="entry name" value="Acyl-CoA dehydrogenase FadE25"/>
    <property type="match status" value="1"/>
</dbReference>
<dbReference type="PROSITE" id="PS00072">
    <property type="entry name" value="ACYL_COA_DH_1"/>
    <property type="match status" value="1"/>
</dbReference>
<keyword evidence="5 8" id="KW-0560">Oxidoreductase</keyword>
<dbReference type="AlphaFoldDB" id="A0A1H4Z3M0"/>
<dbReference type="PROSITE" id="PS00073">
    <property type="entry name" value="ACYL_COA_DH_2"/>
    <property type="match status" value="1"/>
</dbReference>
<dbReference type="GO" id="GO:0050660">
    <property type="term" value="F:flavin adenine dinucleotide binding"/>
    <property type="evidence" value="ECO:0007669"/>
    <property type="project" value="InterPro"/>
</dbReference>
<dbReference type="InterPro" id="IPR009075">
    <property type="entry name" value="AcylCo_DH/oxidase_C"/>
</dbReference>
<dbReference type="EMBL" id="FNSA01000003">
    <property type="protein sequence ID" value="SED24819.1"/>
    <property type="molecule type" value="Genomic_DNA"/>
</dbReference>
<feature type="domain" description="Acyl-CoA dehydrogenase/oxidase C-terminal" evidence="9">
    <location>
        <begin position="235"/>
        <end position="385"/>
    </location>
</feature>
<dbReference type="Gene3D" id="1.20.140.10">
    <property type="entry name" value="Butyryl-CoA Dehydrogenase, subunit A, domain 3"/>
    <property type="match status" value="1"/>
</dbReference>
<keyword evidence="13" id="KW-1185">Reference proteome</keyword>
<evidence type="ECO:0000256" key="8">
    <source>
        <dbReference type="RuleBase" id="RU362125"/>
    </source>
</evidence>
<dbReference type="STRING" id="57704.SAMN04489793_4420"/>
<gene>
    <name evidence="12" type="ORF">SAMN04489793_4420</name>
</gene>
<reference evidence="13" key="1">
    <citation type="submission" date="2016-10" db="EMBL/GenBank/DDBJ databases">
        <authorList>
            <person name="Varghese N."/>
            <person name="Submissions S."/>
        </authorList>
    </citation>
    <scope>NUCLEOTIDE SEQUENCE [LARGE SCALE GENOMIC DNA]</scope>
    <source>
        <strain evidence="13">DSM 44234</strain>
    </source>
</reference>
<dbReference type="InterPro" id="IPR006089">
    <property type="entry name" value="Acyl-CoA_DH_CS"/>
</dbReference>
<dbReference type="Pfam" id="PF02771">
    <property type="entry name" value="Acyl-CoA_dh_N"/>
    <property type="match status" value="1"/>
</dbReference>
<feature type="domain" description="Acyl-CoA dehydrogenase/oxidase N-terminal" evidence="11">
    <location>
        <begin position="14"/>
        <end position="124"/>
    </location>
</feature>
<dbReference type="PANTHER" id="PTHR43884">
    <property type="entry name" value="ACYL-COA DEHYDROGENASE"/>
    <property type="match status" value="1"/>
</dbReference>
<evidence type="ECO:0000256" key="1">
    <source>
        <dbReference type="ARBA" id="ARBA00001974"/>
    </source>
</evidence>
<evidence type="ECO:0000256" key="7">
    <source>
        <dbReference type="ARBA" id="ARBA00071575"/>
    </source>
</evidence>
<evidence type="ECO:0000256" key="3">
    <source>
        <dbReference type="ARBA" id="ARBA00022630"/>
    </source>
</evidence>
<evidence type="ECO:0000259" key="9">
    <source>
        <dbReference type="Pfam" id="PF00441"/>
    </source>
</evidence>
<dbReference type="Gene3D" id="2.40.110.10">
    <property type="entry name" value="Butyryl-CoA Dehydrogenase, subunit A, domain 2"/>
    <property type="match status" value="1"/>
</dbReference>
<accession>A0A1H4Z3M0</accession>
<dbReference type="CDD" id="cd01158">
    <property type="entry name" value="SCAD_SBCAD"/>
    <property type="match status" value="1"/>
</dbReference>
<evidence type="ECO:0000256" key="4">
    <source>
        <dbReference type="ARBA" id="ARBA00022827"/>
    </source>
</evidence>
<dbReference type="SUPFAM" id="SSF56645">
    <property type="entry name" value="Acyl-CoA dehydrogenase NM domain-like"/>
    <property type="match status" value="1"/>
</dbReference>
<dbReference type="GO" id="GO:0003995">
    <property type="term" value="F:acyl-CoA dehydrogenase activity"/>
    <property type="evidence" value="ECO:0007669"/>
    <property type="project" value="InterPro"/>
</dbReference>
<dbReference type="InterPro" id="IPR046373">
    <property type="entry name" value="Acyl-CoA_Oxase/DH_mid-dom_sf"/>
</dbReference>